<name>A0A538U6T0_UNCEI</name>
<reference evidence="3 4" key="1">
    <citation type="journal article" date="2019" name="Nat. Microbiol.">
        <title>Mediterranean grassland soil C-N compound turnover is dependent on rainfall and depth, and is mediated by genomically divergent microorganisms.</title>
        <authorList>
            <person name="Diamond S."/>
            <person name="Andeer P.F."/>
            <person name="Li Z."/>
            <person name="Crits-Christoph A."/>
            <person name="Burstein D."/>
            <person name="Anantharaman K."/>
            <person name="Lane K.R."/>
            <person name="Thomas B.C."/>
            <person name="Pan C."/>
            <person name="Northen T.R."/>
            <person name="Banfield J.F."/>
        </authorList>
    </citation>
    <scope>NUCLEOTIDE SEQUENCE [LARGE SCALE GENOMIC DNA]</scope>
    <source>
        <strain evidence="3">WS_11</strain>
    </source>
</reference>
<dbReference type="Pfam" id="PF13185">
    <property type="entry name" value="GAF_2"/>
    <property type="match status" value="1"/>
</dbReference>
<dbReference type="PANTHER" id="PTHR45569:SF1">
    <property type="entry name" value="SENSOR PROTEIN KDPD"/>
    <property type="match status" value="1"/>
</dbReference>
<dbReference type="InterPro" id="IPR003018">
    <property type="entry name" value="GAF"/>
</dbReference>
<dbReference type="AlphaFoldDB" id="A0A538U6T0"/>
<sequence length="646" mass="69000">MDPIAPDPNETRPSLSSATANGSGSCASAPDPAAHRSPPAADPRLALLAATSGDLDTLERMLLAWAVHPDGVGFRSARLLCWSPVRAALVGRLWWESGSDAGDLNAALALARSAMAEGPDPERTRELGHVAVAPEQLAGVAGAAWLNGGVAVGAQVSARGELGDQGALVLERAGQAIAVLAGDWDGPGESGARFAALESLRALATAALDAQAVREALARRERQHAALAEFAKALTSPLNLREVLDLACRLAVQTTGARGGAAWIGVEPEPLVLRTTRGAPATRERIARALAPLAARAVEQGRVVALDQVAQEPRLGPEVAAMVRCVAVLPLMAYGHAAGALAIYDRAAAHPADAALFDAADLAFMAALADLLALARDQAQRCDAVRHAEARQRELQQQVARSERLAELGEQAARVAQEVRNPLASISAFARRVHRDLSPDDPHRDHLEIVVREAERLERVVGEQLQYATVPPPRLKLENLNRVVQEALKADGERLVRRRVRLLKKIDHNMPALLLDVERMRRVVANVLDQALESVAVGGRIRVESRLSGGNAIVDIASDGPHQPGELMELLFVPFALSRRGGPGVGLALAHQVLKEHGGELRVRSEGEWSRVFSITVPVPQNQDRRHPGLGRRRARADRREHQAAE</sequence>
<dbReference type="InterPro" id="IPR036097">
    <property type="entry name" value="HisK_dim/P_sf"/>
</dbReference>
<dbReference type="PROSITE" id="PS50109">
    <property type="entry name" value="HIS_KIN"/>
    <property type="match status" value="1"/>
</dbReference>
<dbReference type="GO" id="GO:0005886">
    <property type="term" value="C:plasma membrane"/>
    <property type="evidence" value="ECO:0007669"/>
    <property type="project" value="TreeGrafter"/>
</dbReference>
<dbReference type="InterPro" id="IPR052023">
    <property type="entry name" value="Histidine_kinase_KdpD"/>
</dbReference>
<comment type="caution">
    <text evidence="3">The sequence shown here is derived from an EMBL/GenBank/DDBJ whole genome shotgun (WGS) entry which is preliminary data.</text>
</comment>
<dbReference type="InterPro" id="IPR003661">
    <property type="entry name" value="HisK_dim/P_dom"/>
</dbReference>
<dbReference type="InterPro" id="IPR029016">
    <property type="entry name" value="GAF-like_dom_sf"/>
</dbReference>
<dbReference type="Gene3D" id="1.10.287.130">
    <property type="match status" value="1"/>
</dbReference>
<proteinExistence type="predicted"/>
<dbReference type="Pfam" id="PF00512">
    <property type="entry name" value="HisKA"/>
    <property type="match status" value="1"/>
</dbReference>
<protein>
    <submittedName>
        <fullName evidence="3">GAF domain-containing protein</fullName>
    </submittedName>
</protein>
<dbReference type="PANTHER" id="PTHR45569">
    <property type="entry name" value="SENSOR PROTEIN KDPD"/>
    <property type="match status" value="1"/>
</dbReference>
<dbReference type="SMART" id="SM00388">
    <property type="entry name" value="HisKA"/>
    <property type="match status" value="1"/>
</dbReference>
<dbReference type="SUPFAM" id="SSF55781">
    <property type="entry name" value="GAF domain-like"/>
    <property type="match status" value="1"/>
</dbReference>
<feature type="region of interest" description="Disordered" evidence="1">
    <location>
        <begin position="1"/>
        <end position="40"/>
    </location>
</feature>
<dbReference type="GO" id="GO:0000155">
    <property type="term" value="F:phosphorelay sensor kinase activity"/>
    <property type="evidence" value="ECO:0007669"/>
    <property type="project" value="InterPro"/>
</dbReference>
<dbReference type="CDD" id="cd00082">
    <property type="entry name" value="HisKA"/>
    <property type="match status" value="1"/>
</dbReference>
<dbReference type="SMART" id="SM00387">
    <property type="entry name" value="HATPase_c"/>
    <property type="match status" value="1"/>
</dbReference>
<dbReference type="Pfam" id="PF02518">
    <property type="entry name" value="HATPase_c"/>
    <property type="match status" value="1"/>
</dbReference>
<accession>A0A538U6T0</accession>
<dbReference type="InterPro" id="IPR005467">
    <property type="entry name" value="His_kinase_dom"/>
</dbReference>
<dbReference type="SUPFAM" id="SSF47384">
    <property type="entry name" value="Homodimeric domain of signal transducing histidine kinase"/>
    <property type="match status" value="1"/>
</dbReference>
<dbReference type="SUPFAM" id="SSF55874">
    <property type="entry name" value="ATPase domain of HSP90 chaperone/DNA topoisomerase II/histidine kinase"/>
    <property type="match status" value="1"/>
</dbReference>
<dbReference type="Proteomes" id="UP000319771">
    <property type="component" value="Unassembled WGS sequence"/>
</dbReference>
<dbReference type="Gene3D" id="3.30.565.10">
    <property type="entry name" value="Histidine kinase-like ATPase, C-terminal domain"/>
    <property type="match status" value="1"/>
</dbReference>
<dbReference type="Gene3D" id="3.30.450.40">
    <property type="match status" value="1"/>
</dbReference>
<evidence type="ECO:0000313" key="4">
    <source>
        <dbReference type="Proteomes" id="UP000319771"/>
    </source>
</evidence>
<evidence type="ECO:0000259" key="2">
    <source>
        <dbReference type="PROSITE" id="PS50109"/>
    </source>
</evidence>
<gene>
    <name evidence="3" type="ORF">E6K81_10150</name>
</gene>
<feature type="compositionally biased region" description="Polar residues" evidence="1">
    <location>
        <begin position="11"/>
        <end position="26"/>
    </location>
</feature>
<dbReference type="SMART" id="SM00065">
    <property type="entry name" value="GAF"/>
    <property type="match status" value="1"/>
</dbReference>
<feature type="domain" description="Histidine kinase" evidence="2">
    <location>
        <begin position="414"/>
        <end position="621"/>
    </location>
</feature>
<dbReference type="InterPro" id="IPR003594">
    <property type="entry name" value="HATPase_dom"/>
</dbReference>
<dbReference type="InterPro" id="IPR036890">
    <property type="entry name" value="HATPase_C_sf"/>
</dbReference>
<dbReference type="EMBL" id="VBPB01000165">
    <property type="protein sequence ID" value="TMQ71399.1"/>
    <property type="molecule type" value="Genomic_DNA"/>
</dbReference>
<evidence type="ECO:0000313" key="3">
    <source>
        <dbReference type="EMBL" id="TMQ71399.1"/>
    </source>
</evidence>
<feature type="compositionally biased region" description="Basic residues" evidence="1">
    <location>
        <begin position="628"/>
        <end position="637"/>
    </location>
</feature>
<organism evidence="3 4">
    <name type="scientific">Eiseniibacteriota bacterium</name>
    <dbReference type="NCBI Taxonomy" id="2212470"/>
    <lineage>
        <taxon>Bacteria</taxon>
        <taxon>Candidatus Eiseniibacteriota</taxon>
    </lineage>
</organism>
<feature type="region of interest" description="Disordered" evidence="1">
    <location>
        <begin position="620"/>
        <end position="646"/>
    </location>
</feature>
<evidence type="ECO:0000256" key="1">
    <source>
        <dbReference type="SAM" id="MobiDB-lite"/>
    </source>
</evidence>